<feature type="compositionally biased region" description="Polar residues" evidence="1">
    <location>
        <begin position="81"/>
        <end position="121"/>
    </location>
</feature>
<feature type="compositionally biased region" description="Low complexity" evidence="1">
    <location>
        <begin position="277"/>
        <end position="286"/>
    </location>
</feature>
<evidence type="ECO:0000313" key="3">
    <source>
        <dbReference type="Proteomes" id="UP000191518"/>
    </source>
</evidence>
<feature type="region of interest" description="Disordered" evidence="1">
    <location>
        <begin position="213"/>
        <end position="334"/>
    </location>
</feature>
<feature type="compositionally biased region" description="Basic and acidic residues" evidence="1">
    <location>
        <begin position="314"/>
        <end position="334"/>
    </location>
</feature>
<protein>
    <submittedName>
        <fullName evidence="2">Uncharacterized protein</fullName>
    </submittedName>
</protein>
<feature type="region of interest" description="Disordered" evidence="1">
    <location>
        <begin position="80"/>
        <end position="122"/>
    </location>
</feature>
<gene>
    <name evidence="2" type="ORF">PENVUL_c039G08768</name>
</gene>
<organism evidence="2 3">
    <name type="scientific">Penicillium vulpinum</name>
    <dbReference type="NCBI Taxonomy" id="29845"/>
    <lineage>
        <taxon>Eukaryota</taxon>
        <taxon>Fungi</taxon>
        <taxon>Dikarya</taxon>
        <taxon>Ascomycota</taxon>
        <taxon>Pezizomycotina</taxon>
        <taxon>Eurotiomycetes</taxon>
        <taxon>Eurotiomycetidae</taxon>
        <taxon>Eurotiales</taxon>
        <taxon>Aspergillaceae</taxon>
        <taxon>Penicillium</taxon>
    </lineage>
</organism>
<proteinExistence type="predicted"/>
<feature type="region of interest" description="Disordered" evidence="1">
    <location>
        <begin position="154"/>
        <end position="189"/>
    </location>
</feature>
<dbReference type="OrthoDB" id="4356447at2759"/>
<dbReference type="Proteomes" id="UP000191518">
    <property type="component" value="Unassembled WGS sequence"/>
</dbReference>
<dbReference type="AlphaFoldDB" id="A0A1V6RLS0"/>
<comment type="caution">
    <text evidence="2">The sequence shown here is derived from an EMBL/GenBank/DDBJ whole genome shotgun (WGS) entry which is preliminary data.</text>
</comment>
<name>A0A1V6RLS0_9EURO</name>
<evidence type="ECO:0000313" key="2">
    <source>
        <dbReference type="EMBL" id="OQE02755.1"/>
    </source>
</evidence>
<reference evidence="3" key="1">
    <citation type="journal article" date="2017" name="Nat. Microbiol.">
        <title>Global analysis of biosynthetic gene clusters reveals vast potential of secondary metabolite production in Penicillium species.</title>
        <authorList>
            <person name="Nielsen J.C."/>
            <person name="Grijseels S."/>
            <person name="Prigent S."/>
            <person name="Ji B."/>
            <person name="Dainat J."/>
            <person name="Nielsen K.F."/>
            <person name="Frisvad J.C."/>
            <person name="Workman M."/>
            <person name="Nielsen J."/>
        </authorList>
    </citation>
    <scope>NUCLEOTIDE SEQUENCE [LARGE SCALE GENOMIC DNA]</scope>
    <source>
        <strain evidence="3">IBT 29486</strain>
    </source>
</reference>
<feature type="region of interest" description="Disordered" evidence="1">
    <location>
        <begin position="1"/>
        <end position="24"/>
    </location>
</feature>
<accession>A0A1V6RLS0</accession>
<evidence type="ECO:0000256" key="1">
    <source>
        <dbReference type="SAM" id="MobiDB-lite"/>
    </source>
</evidence>
<keyword evidence="3" id="KW-1185">Reference proteome</keyword>
<dbReference type="EMBL" id="MDYP01000039">
    <property type="protein sequence ID" value="OQE02755.1"/>
    <property type="molecule type" value="Genomic_DNA"/>
</dbReference>
<feature type="compositionally biased region" description="Polar residues" evidence="1">
    <location>
        <begin position="156"/>
        <end position="166"/>
    </location>
</feature>
<sequence length="334" mass="36722">MYYRTLPSRKKREGRKSDPRQLNPQISTLCPELIDVSVDSASSMIEKINSDYPCRHLPFQSTGDQIELLRLEASRLKMMGSTDSRSNPANETSAQRPTSVLSQALSSNGEPGPTVPNSMRTSMRPRTAVLSESQISVLDLGPSLHSTHLLARASRRNLTSGNTPNGTGLARTTAPNFMPGPGSDTSDRPLEHRLQTDELESVALTSASGSVNNEFPLRLRQRRQNRPNITLPNPQELRPNRVNRASTFSEPRGLRNRAGSDGSPTFFADESSRRIHSLSVPQSPRSPSLPPQPALLRSQSSFNGMDPAFSAMRNAERARRMARDAAGSRDADRN</sequence>